<dbReference type="InterPro" id="IPR009091">
    <property type="entry name" value="RCC1/BLIP-II"/>
</dbReference>
<feature type="repeat" description="RCC1" evidence="2">
    <location>
        <begin position="29"/>
        <end position="84"/>
    </location>
</feature>
<dbReference type="Gene3D" id="2.130.10.30">
    <property type="entry name" value="Regulator of chromosome condensation 1/beta-lactamase-inhibitor protein II"/>
    <property type="match status" value="2"/>
</dbReference>
<feature type="domain" description="RCC1-like" evidence="3">
    <location>
        <begin position="31"/>
        <end position="441"/>
    </location>
</feature>
<accession>A0A9P1E4N9</accession>
<dbReference type="Proteomes" id="UP001152484">
    <property type="component" value="Unassembled WGS sequence"/>
</dbReference>
<proteinExistence type="predicted"/>
<evidence type="ECO:0000256" key="1">
    <source>
        <dbReference type="ARBA" id="ARBA00022737"/>
    </source>
</evidence>
<protein>
    <recommendedName>
        <fullName evidence="3">RCC1-like domain-containing protein</fullName>
    </recommendedName>
</protein>
<dbReference type="InterPro" id="IPR058923">
    <property type="entry name" value="RCC1-like_dom"/>
</dbReference>
<evidence type="ECO:0000256" key="2">
    <source>
        <dbReference type="PROSITE-ProRule" id="PRU00235"/>
    </source>
</evidence>
<gene>
    <name evidence="4" type="ORF">CEURO_LOCUS6751</name>
</gene>
<feature type="repeat" description="RCC1" evidence="2">
    <location>
        <begin position="286"/>
        <end position="333"/>
    </location>
</feature>
<dbReference type="OrthoDB" id="8068875at2759"/>
<name>A0A9P1E4N9_CUSEU</name>
<dbReference type="PROSITE" id="PS50012">
    <property type="entry name" value="RCC1_3"/>
    <property type="match status" value="7"/>
</dbReference>
<feature type="repeat" description="RCC1" evidence="2">
    <location>
        <begin position="193"/>
        <end position="285"/>
    </location>
</feature>
<feature type="repeat" description="RCC1" evidence="2">
    <location>
        <begin position="140"/>
        <end position="192"/>
    </location>
</feature>
<evidence type="ECO:0000259" key="3">
    <source>
        <dbReference type="Pfam" id="PF25390"/>
    </source>
</evidence>
<dbReference type="AlphaFoldDB" id="A0A9P1E4N9"/>
<keyword evidence="1" id="KW-0677">Repeat</keyword>
<dbReference type="PANTHER" id="PTHR22870:SF365">
    <property type="entry name" value="REGULATOR OF CHROMOSOME CONDENSATION (CELL CYCLE REGULATORY PROTEIN)-RELATED"/>
    <property type="match status" value="1"/>
</dbReference>
<evidence type="ECO:0000313" key="4">
    <source>
        <dbReference type="EMBL" id="CAH9078483.1"/>
    </source>
</evidence>
<dbReference type="SUPFAM" id="SSF50985">
    <property type="entry name" value="RCC1/BLIP-II"/>
    <property type="match status" value="1"/>
</dbReference>
<dbReference type="InterPro" id="IPR000408">
    <property type="entry name" value="Reg_chr_condens"/>
</dbReference>
<reference evidence="4" key="1">
    <citation type="submission" date="2022-07" db="EMBL/GenBank/DDBJ databases">
        <authorList>
            <person name="Macas J."/>
            <person name="Novak P."/>
            <person name="Neumann P."/>
        </authorList>
    </citation>
    <scope>NUCLEOTIDE SEQUENCE</scope>
</reference>
<feature type="repeat" description="RCC1" evidence="2">
    <location>
        <begin position="344"/>
        <end position="393"/>
    </location>
</feature>
<dbReference type="PANTHER" id="PTHR22870">
    <property type="entry name" value="REGULATOR OF CHROMOSOME CONDENSATION"/>
    <property type="match status" value="1"/>
</dbReference>
<dbReference type="EMBL" id="CAMAPE010000010">
    <property type="protein sequence ID" value="CAH9078483.1"/>
    <property type="molecule type" value="Genomic_DNA"/>
</dbReference>
<evidence type="ECO:0000313" key="5">
    <source>
        <dbReference type="Proteomes" id="UP001152484"/>
    </source>
</evidence>
<feature type="repeat" description="RCC1" evidence="2">
    <location>
        <begin position="394"/>
        <end position="445"/>
    </location>
</feature>
<comment type="caution">
    <text evidence="4">The sequence shown here is derived from an EMBL/GenBank/DDBJ whole genome shotgun (WGS) entry which is preliminary data.</text>
</comment>
<dbReference type="InterPro" id="IPR051210">
    <property type="entry name" value="Ub_ligase/GEF_domain"/>
</dbReference>
<dbReference type="Pfam" id="PF25390">
    <property type="entry name" value="WD40_RLD"/>
    <property type="match status" value="1"/>
</dbReference>
<feature type="repeat" description="RCC1" evidence="2">
    <location>
        <begin position="85"/>
        <end position="139"/>
    </location>
</feature>
<dbReference type="PRINTS" id="PR00633">
    <property type="entry name" value="RCCNDNSATION"/>
</dbReference>
<keyword evidence="5" id="KW-1185">Reference proteome</keyword>
<organism evidence="4 5">
    <name type="scientific">Cuscuta europaea</name>
    <name type="common">European dodder</name>
    <dbReference type="NCBI Taxonomy" id="41803"/>
    <lineage>
        <taxon>Eukaryota</taxon>
        <taxon>Viridiplantae</taxon>
        <taxon>Streptophyta</taxon>
        <taxon>Embryophyta</taxon>
        <taxon>Tracheophyta</taxon>
        <taxon>Spermatophyta</taxon>
        <taxon>Magnoliopsida</taxon>
        <taxon>eudicotyledons</taxon>
        <taxon>Gunneridae</taxon>
        <taxon>Pentapetalae</taxon>
        <taxon>asterids</taxon>
        <taxon>lamiids</taxon>
        <taxon>Solanales</taxon>
        <taxon>Convolvulaceae</taxon>
        <taxon>Cuscuteae</taxon>
        <taxon>Cuscuta</taxon>
        <taxon>Cuscuta subgen. Cuscuta</taxon>
    </lineage>
</organism>
<sequence length="447" mass="47859">MFSVKRQRFLTSGFLIGLTRRWICTHRGPTVMSFGDGSHGALGLPMSTMGLGFDAYEPTPIPCLPRDVISIAAGHFHSLAITREGHVYAWGRNLEAQLGRDPLSPRETWSEPKRVEGLDKVRLRAAFASGVVSAAIADDGSLWVWGSSNNGQLGLGKGLSKAHIPTRVETLAGEHIVKVSFGWGHALAMTRSGKLFGWGYYADGRIGKIGKELEISPLESNSPQSKSLENTLSVEEAAEWSVFDAIEKEKDMPVIWEPDLVEELQGLTVEDIACGLDHSLVLCNDGTLLSGGSNAYGQLGRANQDLGMHTVDIGFRTLSIASGLGHSLAVCEVPFSGVASGGGIKVVSWGWNQNSQLGRQGPSHIPQQVQGLDGDTPKSVSAGRAHSLALTEKNDVWVWGCGKNGRLGLCSSTDESEPMLVDFSQSYEVLEAVAGLDHTLVLGEISC</sequence>
<dbReference type="PROSITE" id="PS00626">
    <property type="entry name" value="RCC1_2"/>
    <property type="match status" value="2"/>
</dbReference>